<dbReference type="Gene3D" id="3.90.79.10">
    <property type="entry name" value="Nucleoside Triphosphate Pyrophosphohydrolase"/>
    <property type="match status" value="1"/>
</dbReference>
<dbReference type="Pfam" id="PF18290">
    <property type="entry name" value="Nudix_hydro"/>
    <property type="match status" value="1"/>
</dbReference>
<organism evidence="5 6">
    <name type="scientific">Brassica napus</name>
    <name type="common">Rape</name>
    <dbReference type="NCBI Taxonomy" id="3708"/>
    <lineage>
        <taxon>Eukaryota</taxon>
        <taxon>Viridiplantae</taxon>
        <taxon>Streptophyta</taxon>
        <taxon>Embryophyta</taxon>
        <taxon>Tracheophyta</taxon>
        <taxon>Spermatophyta</taxon>
        <taxon>Magnoliopsida</taxon>
        <taxon>eudicotyledons</taxon>
        <taxon>Gunneridae</taxon>
        <taxon>Pentapetalae</taxon>
        <taxon>rosids</taxon>
        <taxon>malvids</taxon>
        <taxon>Brassicales</taxon>
        <taxon>Brassicaceae</taxon>
        <taxon>Brassiceae</taxon>
        <taxon>Brassica</taxon>
    </lineage>
</organism>
<dbReference type="PROSITE" id="PS51462">
    <property type="entry name" value="NUDIX"/>
    <property type="match status" value="1"/>
</dbReference>
<keyword evidence="3" id="KW-0479">Metal-binding</keyword>
<accession>A0ABQ7XQG9</accession>
<dbReference type="InterPro" id="IPR040618">
    <property type="entry name" value="Pre-Nudix"/>
</dbReference>
<name>A0ABQ7XQG9_BRANA</name>
<dbReference type="Gene3D" id="3.40.630.30">
    <property type="match status" value="1"/>
</dbReference>
<comment type="function">
    <text evidence="3">Mediates the hydrolysis of some nucleoside diphosphate derivatives, possibly using both NADH and ADP-ribose as substrates.</text>
</comment>
<evidence type="ECO:0000313" key="6">
    <source>
        <dbReference type="Proteomes" id="UP000824890"/>
    </source>
</evidence>
<dbReference type="Proteomes" id="UP000824890">
    <property type="component" value="Unassembled WGS sequence"/>
</dbReference>
<dbReference type="InterPro" id="IPR003293">
    <property type="entry name" value="Nudix_hydrolase6-like"/>
</dbReference>
<dbReference type="CDD" id="cd04670">
    <property type="entry name" value="NUDIX_ASFGF2_Nudt6"/>
    <property type="match status" value="1"/>
</dbReference>
<comment type="similarity">
    <text evidence="1 3">Belongs to the Nudix hydrolase family.</text>
</comment>
<reference evidence="5 6" key="1">
    <citation type="submission" date="2021-05" db="EMBL/GenBank/DDBJ databases">
        <title>Genome Assembly of Synthetic Allotetraploid Brassica napus Reveals Homoeologous Exchanges between Subgenomes.</title>
        <authorList>
            <person name="Davis J.T."/>
        </authorList>
    </citation>
    <scope>NUCLEOTIDE SEQUENCE [LARGE SCALE GENOMIC DNA]</scope>
    <source>
        <strain evidence="6">cv. Da-Ae</strain>
        <tissue evidence="5">Seedling</tissue>
    </source>
</reference>
<keyword evidence="6" id="KW-1185">Reference proteome</keyword>
<dbReference type="Pfam" id="PF00293">
    <property type="entry name" value="NUDIX"/>
    <property type="match status" value="1"/>
</dbReference>
<protein>
    <recommendedName>
        <fullName evidence="3">Nudix hydrolase</fullName>
        <shortName evidence="3">AtNUDT</shortName>
        <ecNumber evidence="3">3.6.1.13</ecNumber>
        <ecNumber evidence="3">3.6.1.22</ecNumber>
    </recommendedName>
    <alternativeName>
        <fullName evidence="3">ADP-ribose pyrophosphatase</fullName>
    </alternativeName>
    <alternativeName>
        <fullName evidence="3">NADH pyrophosphatase</fullName>
    </alternativeName>
</protein>
<feature type="domain" description="Nudix hydrolase" evidence="4">
    <location>
        <begin position="160"/>
        <end position="316"/>
    </location>
</feature>
<proteinExistence type="inferred from homology"/>
<evidence type="ECO:0000256" key="2">
    <source>
        <dbReference type="ARBA" id="ARBA00022801"/>
    </source>
</evidence>
<evidence type="ECO:0000256" key="3">
    <source>
        <dbReference type="RuleBase" id="RU368106"/>
    </source>
</evidence>
<evidence type="ECO:0000256" key="1">
    <source>
        <dbReference type="ARBA" id="ARBA00005582"/>
    </source>
</evidence>
<dbReference type="PANTHER" id="PTHR13994:SF38">
    <property type="entry name" value="NUDIX HYDROLASE"/>
    <property type="match status" value="1"/>
</dbReference>
<keyword evidence="3" id="KW-0460">Magnesium</keyword>
<comment type="catalytic activity">
    <reaction evidence="3">
        <text>NADH + H2O = reduced beta-nicotinamide D-ribonucleotide + AMP + 2 H(+)</text>
        <dbReference type="Rhea" id="RHEA:48868"/>
        <dbReference type="ChEBI" id="CHEBI:15377"/>
        <dbReference type="ChEBI" id="CHEBI:15378"/>
        <dbReference type="ChEBI" id="CHEBI:57945"/>
        <dbReference type="ChEBI" id="CHEBI:90832"/>
        <dbReference type="ChEBI" id="CHEBI:456215"/>
        <dbReference type="EC" id="3.6.1.22"/>
    </reaction>
</comment>
<keyword evidence="2 3" id="KW-0378">Hydrolase</keyword>
<gene>
    <name evidence="5" type="ORF">HID58_086476</name>
</gene>
<dbReference type="EC" id="3.6.1.13" evidence="3"/>
<comment type="caution">
    <text evidence="5">The sequence shown here is derived from an EMBL/GenBank/DDBJ whole genome shotgun (WGS) entry which is preliminary data.</text>
</comment>
<dbReference type="SUPFAM" id="SSF55811">
    <property type="entry name" value="Nudix"/>
    <property type="match status" value="1"/>
</dbReference>
<comment type="cofactor">
    <cofactor evidence="3">
        <name>Mg(2+)</name>
        <dbReference type="ChEBI" id="CHEBI:18420"/>
    </cofactor>
</comment>
<dbReference type="InterPro" id="IPR015797">
    <property type="entry name" value="NUDIX_hydrolase-like_dom_sf"/>
</dbReference>
<dbReference type="EC" id="3.6.1.22" evidence="3"/>
<dbReference type="InterPro" id="IPR000086">
    <property type="entry name" value="NUDIX_hydrolase_dom"/>
</dbReference>
<evidence type="ECO:0000259" key="4">
    <source>
        <dbReference type="PROSITE" id="PS51462"/>
    </source>
</evidence>
<evidence type="ECO:0000313" key="5">
    <source>
        <dbReference type="EMBL" id="KAH0858215.1"/>
    </source>
</evidence>
<comment type="catalytic activity">
    <reaction evidence="3">
        <text>ADP-D-ribose + H2O = D-ribose 5-phosphate + AMP + 2 H(+)</text>
        <dbReference type="Rhea" id="RHEA:10412"/>
        <dbReference type="ChEBI" id="CHEBI:15377"/>
        <dbReference type="ChEBI" id="CHEBI:15378"/>
        <dbReference type="ChEBI" id="CHEBI:57967"/>
        <dbReference type="ChEBI" id="CHEBI:78346"/>
        <dbReference type="ChEBI" id="CHEBI:456215"/>
        <dbReference type="EC" id="3.6.1.13"/>
    </reaction>
</comment>
<dbReference type="EMBL" id="JAGKQM010000019">
    <property type="protein sequence ID" value="KAH0858215.1"/>
    <property type="molecule type" value="Genomic_DNA"/>
</dbReference>
<comment type="catalytic activity">
    <reaction evidence="3">
        <text>NAD(+) + H2O = beta-nicotinamide D-ribonucleotide + AMP + 2 H(+)</text>
        <dbReference type="Rhea" id="RHEA:11800"/>
        <dbReference type="ChEBI" id="CHEBI:14649"/>
        <dbReference type="ChEBI" id="CHEBI:15377"/>
        <dbReference type="ChEBI" id="CHEBI:15378"/>
        <dbReference type="ChEBI" id="CHEBI:57540"/>
        <dbReference type="ChEBI" id="CHEBI:456215"/>
        <dbReference type="EC" id="3.6.1.22"/>
    </reaction>
</comment>
<sequence>MISHMAKSHGLIRLLMKPCDGCLRSPQFLRFPADGFSAFRSYSLSRSRFMAASSTDPMVGEEANGGVTMLPAVEDKYGGVMTEMSRPMDPSAFSALLRSSLSNWTLQGKKGVWIKLPRQLIGLAETAVKEGFWFHHAEKNYLMLVYWIPKQDHTLPSNASHRVGIAAFVLNHKKEVLVVQEKTGRFKGQGIWKFPTGVVNEGEYIHDGSVREVKEETGSLSKYWLSGSISKTTTIICLYCNNITESCLFLNLGRQTHKAFFEKSDLFFVCMMKPLSLEINAQESEIEAAQWMPWGEYNKQPFVQNHELLRYMTDICSAKTNGHYEGFTPLPVSAPDLQGNLYFNNRDLSSRQ</sequence>
<dbReference type="PANTHER" id="PTHR13994">
    <property type="entry name" value="NUDIX HYDROLASE RELATED"/>
    <property type="match status" value="1"/>
</dbReference>